<dbReference type="AlphaFoldDB" id="A0A9P4UWJ7"/>
<reference evidence="8" key="1">
    <citation type="journal article" date="2020" name="Stud. Mycol.">
        <title>101 Dothideomycetes genomes: a test case for predicting lifestyles and emergence of pathogens.</title>
        <authorList>
            <person name="Haridas S."/>
            <person name="Albert R."/>
            <person name="Binder M."/>
            <person name="Bloem J."/>
            <person name="Labutti K."/>
            <person name="Salamov A."/>
            <person name="Andreopoulos B."/>
            <person name="Baker S."/>
            <person name="Barry K."/>
            <person name="Bills G."/>
            <person name="Bluhm B."/>
            <person name="Cannon C."/>
            <person name="Castanera R."/>
            <person name="Culley D."/>
            <person name="Daum C."/>
            <person name="Ezra D."/>
            <person name="Gonzalez J."/>
            <person name="Henrissat B."/>
            <person name="Kuo A."/>
            <person name="Liang C."/>
            <person name="Lipzen A."/>
            <person name="Lutzoni F."/>
            <person name="Magnuson J."/>
            <person name="Mondo S."/>
            <person name="Nolan M."/>
            <person name="Ohm R."/>
            <person name="Pangilinan J."/>
            <person name="Park H.-J."/>
            <person name="Ramirez L."/>
            <person name="Alfaro M."/>
            <person name="Sun H."/>
            <person name="Tritt A."/>
            <person name="Yoshinaga Y."/>
            <person name="Zwiers L.-H."/>
            <person name="Turgeon B."/>
            <person name="Goodwin S."/>
            <person name="Spatafora J."/>
            <person name="Crous P."/>
            <person name="Grigoriev I."/>
        </authorList>
    </citation>
    <scope>NUCLEOTIDE SEQUENCE</scope>
    <source>
        <strain evidence="8">CBS 125425</strain>
    </source>
</reference>
<feature type="transmembrane region" description="Helical" evidence="6">
    <location>
        <begin position="57"/>
        <end position="81"/>
    </location>
</feature>
<feature type="transmembrane region" description="Helical" evidence="6">
    <location>
        <begin position="140"/>
        <end position="159"/>
    </location>
</feature>
<evidence type="ECO:0000256" key="4">
    <source>
        <dbReference type="ARBA" id="ARBA00023136"/>
    </source>
</evidence>
<feature type="transmembrane region" description="Helical" evidence="6">
    <location>
        <begin position="189"/>
        <end position="208"/>
    </location>
</feature>
<protein>
    <recommendedName>
        <fullName evidence="7">Rhodopsin domain-containing protein</fullName>
    </recommendedName>
</protein>
<evidence type="ECO:0000256" key="5">
    <source>
        <dbReference type="ARBA" id="ARBA00038359"/>
    </source>
</evidence>
<dbReference type="GO" id="GO:0016020">
    <property type="term" value="C:membrane"/>
    <property type="evidence" value="ECO:0007669"/>
    <property type="project" value="UniProtKB-SubCell"/>
</dbReference>
<dbReference type="EMBL" id="ML996202">
    <property type="protein sequence ID" value="KAF2731127.1"/>
    <property type="molecule type" value="Genomic_DNA"/>
</dbReference>
<organism evidence="8 9">
    <name type="scientific">Polyplosphaeria fusca</name>
    <dbReference type="NCBI Taxonomy" id="682080"/>
    <lineage>
        <taxon>Eukaryota</taxon>
        <taxon>Fungi</taxon>
        <taxon>Dikarya</taxon>
        <taxon>Ascomycota</taxon>
        <taxon>Pezizomycotina</taxon>
        <taxon>Dothideomycetes</taxon>
        <taxon>Pleosporomycetidae</taxon>
        <taxon>Pleosporales</taxon>
        <taxon>Tetraplosphaeriaceae</taxon>
        <taxon>Polyplosphaeria</taxon>
    </lineage>
</organism>
<evidence type="ECO:0000259" key="7">
    <source>
        <dbReference type="Pfam" id="PF20684"/>
    </source>
</evidence>
<feature type="transmembrane region" description="Helical" evidence="6">
    <location>
        <begin position="101"/>
        <end position="128"/>
    </location>
</feature>
<dbReference type="InterPro" id="IPR049326">
    <property type="entry name" value="Rhodopsin_dom_fungi"/>
</dbReference>
<proteinExistence type="inferred from homology"/>
<feature type="transmembrane region" description="Helical" evidence="6">
    <location>
        <begin position="22"/>
        <end position="45"/>
    </location>
</feature>
<dbReference type="PANTHER" id="PTHR33048:SF160">
    <property type="entry name" value="SAT4 FAMILY MEMBRANE PROTEIN"/>
    <property type="match status" value="1"/>
</dbReference>
<dbReference type="PANTHER" id="PTHR33048">
    <property type="entry name" value="PTH11-LIKE INTEGRAL MEMBRANE PROTEIN (AFU_ORTHOLOGUE AFUA_5G11245)"/>
    <property type="match status" value="1"/>
</dbReference>
<feature type="transmembrane region" description="Helical" evidence="6">
    <location>
        <begin position="220"/>
        <end position="238"/>
    </location>
</feature>
<evidence type="ECO:0000313" key="9">
    <source>
        <dbReference type="Proteomes" id="UP000799444"/>
    </source>
</evidence>
<comment type="subcellular location">
    <subcellularLocation>
        <location evidence="1">Membrane</location>
        <topology evidence="1">Multi-pass membrane protein</topology>
    </subcellularLocation>
</comment>
<keyword evidence="9" id="KW-1185">Reference proteome</keyword>
<dbReference type="Proteomes" id="UP000799444">
    <property type="component" value="Unassembled WGS sequence"/>
</dbReference>
<sequence length="279" mass="31631">MPALPPPAGVEPNFEHPPANRALVLGIMVPCLTITTIGTLLRLYVKTFIMRKWHLEDWLLPLVFAFTVAGYVPVFHVYTFAPVVHQWNLRLGALQSFLLDVHVGLIFYDVTMLTLKLAILVQFLRIFIPERNFSYWATHALIWCNTIFYLAMLFVQLFACKPIRKQWDPLVTGGSCLDIPLTYLISQSFNFALDALILVWTQAIIWTLHMSITKRIKLGVLFFAGLIGVVAAAGSIFMNARMFNTDDQSYWYALSALMIFPETTAGFLVLSLPVVPKFV</sequence>
<feature type="transmembrane region" description="Helical" evidence="6">
    <location>
        <begin position="250"/>
        <end position="275"/>
    </location>
</feature>
<keyword evidence="3 6" id="KW-1133">Transmembrane helix</keyword>
<evidence type="ECO:0000313" key="8">
    <source>
        <dbReference type="EMBL" id="KAF2731127.1"/>
    </source>
</evidence>
<feature type="domain" description="Rhodopsin" evidence="7">
    <location>
        <begin position="41"/>
        <end position="275"/>
    </location>
</feature>
<feature type="non-terminal residue" evidence="8">
    <location>
        <position position="279"/>
    </location>
</feature>
<evidence type="ECO:0000256" key="2">
    <source>
        <dbReference type="ARBA" id="ARBA00022692"/>
    </source>
</evidence>
<keyword evidence="4 6" id="KW-0472">Membrane</keyword>
<gene>
    <name evidence="8" type="ORF">EJ04DRAFT_443648</name>
</gene>
<dbReference type="InterPro" id="IPR052337">
    <property type="entry name" value="SAT4-like"/>
</dbReference>
<name>A0A9P4UWJ7_9PLEO</name>
<evidence type="ECO:0000256" key="1">
    <source>
        <dbReference type="ARBA" id="ARBA00004141"/>
    </source>
</evidence>
<evidence type="ECO:0000256" key="6">
    <source>
        <dbReference type="SAM" id="Phobius"/>
    </source>
</evidence>
<evidence type="ECO:0000256" key="3">
    <source>
        <dbReference type="ARBA" id="ARBA00022989"/>
    </source>
</evidence>
<dbReference type="Pfam" id="PF20684">
    <property type="entry name" value="Fung_rhodopsin"/>
    <property type="match status" value="1"/>
</dbReference>
<dbReference type="OrthoDB" id="4682787at2759"/>
<comment type="caution">
    <text evidence="8">The sequence shown here is derived from an EMBL/GenBank/DDBJ whole genome shotgun (WGS) entry which is preliminary data.</text>
</comment>
<comment type="similarity">
    <text evidence="5">Belongs to the SAT4 family.</text>
</comment>
<keyword evidence="2 6" id="KW-0812">Transmembrane</keyword>
<accession>A0A9P4UWJ7</accession>